<dbReference type="CDD" id="cd02754">
    <property type="entry name" value="MopB_Nitrate-R-NapA-like"/>
    <property type="match status" value="1"/>
</dbReference>
<sequence>MSIELPNSHLVNPAAGTVATTCAYCGVGCGVDINISKQGDSRDVDTLNGCRSHPANYGRLCVKGSNLLNTLEPEQRLIHAYIGNEQVSVDKATSFVAEQFNKIRQEHGPESVAFYVSGQLLTEDYYVANKLMKGYIGSANIDTNSRLCMSSAVAAYKRAFGEDVVPCNYTDIEQCDVFFTIGSNMAWTHPVLFQRLERAREVNPNLKVVSIDPRKTATTQLADLHLPLTPGSDSGFFNGLLRYLIDNKKIDQNYIDQHCNNFASAMKACSSWTLDKVSAFCQLEKSDITQAYQLFADSPKVVSFYSMGINQSNTGVDKCNAIINCHLATGKINKPGAGPFSITGQPNAMGGREIGGLANQLTGHLDIDNVDHQQAVKSFWQSPTIATKAGPSAVEMFSKIQQGKIKAVWIMATNPAVSLPDHQNIIKALESCPLVIVSDCVEKNDTLAFADVKLPATGWLEKDGTVTNSERRISRQRGVRKSSGNAKHDWQLICDVANKMGFTGFDYHQPVDIFTEFAKLSSVSKTHGLKFDITGLSKLSEQEYNALQPMQWPINDQYPLGCSNVFHDHKFSTLSHKANFIAVDAQLPLLGFKETDNNFIVNSGRIRDQWHTMTRTGNTHKLFTTQDQPFVSINIEDAKAKQLKNNQLIKIANSYGSITLPVKIDEGVGQGQLFVPIHWNKQYASSANVTNLYPAIVDKISNQPQLKQTNATIETLDFSQYLHVYTSQDISLLSDYWHKLRGNGFYAFEAANLENQQHELAQLKLAITGEWLSFSSDERQVHLCLSQKQLVCYLDISNIQKPINTSWLEYMFTKAALSFADIQSLLIAQPSDEFMQGKVVCSCFSVREKNIVEAINKGCRDVTTLGSQLNCGTNCGSCRPELKQYIKRFLDKETLASPLPETIEIEELT</sequence>
<protein>
    <submittedName>
        <fullName evidence="7">Nitrate reductase</fullName>
    </submittedName>
</protein>
<dbReference type="InterPro" id="IPR009010">
    <property type="entry name" value="Asp_de-COase-like_dom_sf"/>
</dbReference>
<evidence type="ECO:0000256" key="4">
    <source>
        <dbReference type="ARBA" id="ARBA00023004"/>
    </source>
</evidence>
<reference evidence="7 8" key="1">
    <citation type="submission" date="2023-03" db="EMBL/GenBank/DDBJ databases">
        <title>Draft genome sequence of Thalassotalea eurytherma JCM 18482T.</title>
        <authorList>
            <person name="Sawabe T."/>
        </authorList>
    </citation>
    <scope>NUCLEOTIDE SEQUENCE [LARGE SCALE GENOMIC DNA]</scope>
    <source>
        <strain evidence="7 8">JCM 18482</strain>
    </source>
</reference>
<keyword evidence="3" id="KW-0560">Oxidoreductase</keyword>
<dbReference type="Gene3D" id="3.40.228.10">
    <property type="entry name" value="Dimethylsulfoxide Reductase, domain 2"/>
    <property type="match status" value="1"/>
</dbReference>
<dbReference type="RefSeq" id="WP_284207187.1">
    <property type="nucleotide sequence ID" value="NZ_BSSU01000006.1"/>
</dbReference>
<evidence type="ECO:0000313" key="7">
    <source>
        <dbReference type="EMBL" id="GLX81842.1"/>
    </source>
</evidence>
<keyword evidence="1" id="KW-0004">4Fe-4S</keyword>
<gene>
    <name evidence="7" type="primary">nasA</name>
    <name evidence="7" type="ORF">theurythT_12940</name>
</gene>
<dbReference type="Pfam" id="PF00384">
    <property type="entry name" value="Molybdopterin"/>
    <property type="match status" value="1"/>
</dbReference>
<dbReference type="InterPro" id="IPR006963">
    <property type="entry name" value="Mopterin_OxRdtase_4Fe-4S_dom"/>
</dbReference>
<dbReference type="SMART" id="SM00926">
    <property type="entry name" value="Molybdop_Fe4S4"/>
    <property type="match status" value="1"/>
</dbReference>
<accession>A0ABQ6H4T9</accession>
<dbReference type="InterPro" id="IPR006657">
    <property type="entry name" value="MoPterin_dinucl-bd_dom"/>
</dbReference>
<dbReference type="InterPro" id="IPR041854">
    <property type="entry name" value="BFD-like_2Fe2S-bd_dom_sf"/>
</dbReference>
<dbReference type="Gene3D" id="2.40.40.20">
    <property type="match status" value="1"/>
</dbReference>
<keyword evidence="2" id="KW-0479">Metal-binding</keyword>
<dbReference type="InterPro" id="IPR007419">
    <property type="entry name" value="BFD-like_2Fe2S-bd_dom"/>
</dbReference>
<evidence type="ECO:0000313" key="8">
    <source>
        <dbReference type="Proteomes" id="UP001157133"/>
    </source>
</evidence>
<dbReference type="PROSITE" id="PS51669">
    <property type="entry name" value="4FE4S_MOW_BIS_MGD"/>
    <property type="match status" value="1"/>
</dbReference>
<evidence type="ECO:0000256" key="1">
    <source>
        <dbReference type="ARBA" id="ARBA00022485"/>
    </source>
</evidence>
<evidence type="ECO:0000259" key="6">
    <source>
        <dbReference type="PROSITE" id="PS51669"/>
    </source>
</evidence>
<dbReference type="InterPro" id="IPR050123">
    <property type="entry name" value="Prok_molybdopt-oxidoreductase"/>
</dbReference>
<name>A0ABQ6H4T9_9GAMM</name>
<keyword evidence="4" id="KW-0408">Iron</keyword>
<evidence type="ECO:0000256" key="3">
    <source>
        <dbReference type="ARBA" id="ARBA00023002"/>
    </source>
</evidence>
<dbReference type="Gene3D" id="2.20.25.90">
    <property type="entry name" value="ADC-like domains"/>
    <property type="match status" value="1"/>
</dbReference>
<organism evidence="7 8">
    <name type="scientific">Thalassotalea eurytherma</name>
    <dbReference type="NCBI Taxonomy" id="1144278"/>
    <lineage>
        <taxon>Bacteria</taxon>
        <taxon>Pseudomonadati</taxon>
        <taxon>Pseudomonadota</taxon>
        <taxon>Gammaproteobacteria</taxon>
        <taxon>Alteromonadales</taxon>
        <taxon>Colwelliaceae</taxon>
        <taxon>Thalassotalea</taxon>
    </lineage>
</organism>
<comment type="caution">
    <text evidence="7">The sequence shown here is derived from an EMBL/GenBank/DDBJ whole genome shotgun (WGS) entry which is preliminary data.</text>
</comment>
<keyword evidence="8" id="KW-1185">Reference proteome</keyword>
<feature type="domain" description="4Fe-4S Mo/W bis-MGD-type" evidence="6">
    <location>
        <begin position="15"/>
        <end position="75"/>
    </location>
</feature>
<evidence type="ECO:0000256" key="5">
    <source>
        <dbReference type="ARBA" id="ARBA00023014"/>
    </source>
</evidence>
<keyword evidence="5" id="KW-0411">Iron-sulfur</keyword>
<dbReference type="SUPFAM" id="SSF53706">
    <property type="entry name" value="Formate dehydrogenase/DMSO reductase, domains 1-3"/>
    <property type="match status" value="1"/>
</dbReference>
<proteinExistence type="predicted"/>
<dbReference type="PANTHER" id="PTHR43105:SF9">
    <property type="entry name" value="NADPH-FE(3+) OXIDOREDUCTASE SUBUNIT ALPHA"/>
    <property type="match status" value="1"/>
</dbReference>
<dbReference type="EMBL" id="BSSU01000006">
    <property type="protein sequence ID" value="GLX81842.1"/>
    <property type="molecule type" value="Genomic_DNA"/>
</dbReference>
<dbReference type="Pfam" id="PF04324">
    <property type="entry name" value="Fer2_BFD"/>
    <property type="match status" value="1"/>
</dbReference>
<dbReference type="InterPro" id="IPR006656">
    <property type="entry name" value="Mopterin_OxRdtase"/>
</dbReference>
<evidence type="ECO:0000256" key="2">
    <source>
        <dbReference type="ARBA" id="ARBA00022723"/>
    </source>
</evidence>
<dbReference type="Gene3D" id="3.40.50.740">
    <property type="match status" value="1"/>
</dbReference>
<dbReference type="Proteomes" id="UP001157133">
    <property type="component" value="Unassembled WGS sequence"/>
</dbReference>
<dbReference type="Pfam" id="PF01568">
    <property type="entry name" value="Molydop_binding"/>
    <property type="match status" value="1"/>
</dbReference>
<dbReference type="SUPFAM" id="SSF50692">
    <property type="entry name" value="ADC-like"/>
    <property type="match status" value="1"/>
</dbReference>
<dbReference type="Pfam" id="PF04879">
    <property type="entry name" value="Molybdop_Fe4S4"/>
    <property type="match status" value="1"/>
</dbReference>
<dbReference type="PANTHER" id="PTHR43105">
    <property type="entry name" value="RESPIRATORY NITRATE REDUCTASE"/>
    <property type="match status" value="1"/>
</dbReference>
<dbReference type="Gene3D" id="1.10.10.1100">
    <property type="entry name" value="BFD-like [2Fe-2S]-binding domain"/>
    <property type="match status" value="1"/>
</dbReference>